<gene>
    <name evidence="2" type="ORF">MYCFIDRAFT_205776</name>
</gene>
<dbReference type="HOGENOM" id="CLU_2307238_0_0_1"/>
<proteinExistence type="predicted"/>
<keyword evidence="3" id="KW-1185">Reference proteome</keyword>
<reference evidence="2 3" key="1">
    <citation type="journal article" date="2012" name="PLoS Pathog.">
        <title>Diverse lifestyles and strategies of plant pathogenesis encoded in the genomes of eighteen Dothideomycetes fungi.</title>
        <authorList>
            <person name="Ohm R.A."/>
            <person name="Feau N."/>
            <person name="Henrissat B."/>
            <person name="Schoch C.L."/>
            <person name="Horwitz B.A."/>
            <person name="Barry K.W."/>
            <person name="Condon B.J."/>
            <person name="Copeland A.C."/>
            <person name="Dhillon B."/>
            <person name="Glaser F."/>
            <person name="Hesse C.N."/>
            <person name="Kosti I."/>
            <person name="LaButti K."/>
            <person name="Lindquist E.A."/>
            <person name="Lucas S."/>
            <person name="Salamov A.A."/>
            <person name="Bradshaw R.E."/>
            <person name="Ciuffetti L."/>
            <person name="Hamelin R.C."/>
            <person name="Kema G.H.J."/>
            <person name="Lawrence C."/>
            <person name="Scott J.A."/>
            <person name="Spatafora J.W."/>
            <person name="Turgeon B.G."/>
            <person name="de Wit P.J.G.M."/>
            <person name="Zhong S."/>
            <person name="Goodwin S.B."/>
            <person name="Grigoriev I.V."/>
        </authorList>
    </citation>
    <scope>NUCLEOTIDE SEQUENCE [LARGE SCALE GENOMIC DNA]</scope>
    <source>
        <strain evidence="2 3">CIRAD86</strain>
    </source>
</reference>
<accession>N1QA10</accession>
<dbReference type="AlphaFoldDB" id="N1QA10"/>
<dbReference type="GeneID" id="19336427"/>
<dbReference type="Proteomes" id="UP000016932">
    <property type="component" value="Unassembled WGS sequence"/>
</dbReference>
<sequence>MRAFEDKNSSLRKRDSTHYNSTAWMESLGGGKPEWWPSSDRRPSTADSEERDDGSVLPGGERDHEMAPWQGIYRRLSLNCIVGLRKRSFLLCFPLEAAQA</sequence>
<dbReference type="VEuPathDB" id="FungiDB:MYCFIDRAFT_205776"/>
<evidence type="ECO:0000256" key="1">
    <source>
        <dbReference type="SAM" id="MobiDB-lite"/>
    </source>
</evidence>
<evidence type="ECO:0000313" key="2">
    <source>
        <dbReference type="EMBL" id="EME87727.1"/>
    </source>
</evidence>
<evidence type="ECO:0000313" key="3">
    <source>
        <dbReference type="Proteomes" id="UP000016932"/>
    </source>
</evidence>
<organism evidence="2 3">
    <name type="scientific">Pseudocercospora fijiensis (strain CIRAD86)</name>
    <name type="common">Black leaf streak disease fungus</name>
    <name type="synonym">Mycosphaerella fijiensis</name>
    <dbReference type="NCBI Taxonomy" id="383855"/>
    <lineage>
        <taxon>Eukaryota</taxon>
        <taxon>Fungi</taxon>
        <taxon>Dikarya</taxon>
        <taxon>Ascomycota</taxon>
        <taxon>Pezizomycotina</taxon>
        <taxon>Dothideomycetes</taxon>
        <taxon>Dothideomycetidae</taxon>
        <taxon>Mycosphaerellales</taxon>
        <taxon>Mycosphaerellaceae</taxon>
        <taxon>Pseudocercospora</taxon>
    </lineage>
</organism>
<feature type="region of interest" description="Disordered" evidence="1">
    <location>
        <begin position="22"/>
        <end position="64"/>
    </location>
</feature>
<dbReference type="RefSeq" id="XP_007921062.1">
    <property type="nucleotide sequence ID" value="XM_007922871.1"/>
</dbReference>
<protein>
    <submittedName>
        <fullName evidence="2">Uncharacterized protein</fullName>
    </submittedName>
</protein>
<name>N1QA10_PSEFD</name>
<dbReference type="EMBL" id="KB446555">
    <property type="protein sequence ID" value="EME87727.1"/>
    <property type="molecule type" value="Genomic_DNA"/>
</dbReference>
<dbReference type="KEGG" id="pfj:MYCFIDRAFT_205776"/>